<dbReference type="EMBL" id="JAQQFN010000030">
    <property type="protein sequence ID" value="MFL9887746.1"/>
    <property type="molecule type" value="Genomic_DNA"/>
</dbReference>
<name>A0ABW8ZZS2_9BURK</name>
<accession>A0ABW8ZZS2</accession>
<keyword evidence="2" id="KW-1185">Reference proteome</keyword>
<protein>
    <submittedName>
        <fullName evidence="1">Uncharacterized protein</fullName>
    </submittedName>
</protein>
<proteinExistence type="predicted"/>
<gene>
    <name evidence="1" type="ORF">PQR66_32310</name>
</gene>
<organism evidence="1 2">
    <name type="scientific">Paraburkholderia agricolaris</name>
    <dbReference type="NCBI Taxonomy" id="2152888"/>
    <lineage>
        <taxon>Bacteria</taxon>
        <taxon>Pseudomonadati</taxon>
        <taxon>Pseudomonadota</taxon>
        <taxon>Betaproteobacteria</taxon>
        <taxon>Burkholderiales</taxon>
        <taxon>Burkholderiaceae</taxon>
        <taxon>Paraburkholderia</taxon>
    </lineage>
</organism>
<evidence type="ECO:0000313" key="1">
    <source>
        <dbReference type="EMBL" id="MFL9887746.1"/>
    </source>
</evidence>
<sequence>MFSIATYPGVKNYEQLRERKDQVLATYRQPGAVVFEHKDAPPSPGFGGECLFVSGKGGDGYTEAYFARFVLAGGIGYALIYTRSFYDHPGVPSDSADALEKWINAHGSDVARSLLDFTIVLNTAVLENWTHSLGKNAQ</sequence>
<reference evidence="1 2" key="1">
    <citation type="journal article" date="2024" name="Chem. Sci.">
        <title>Discovery of megapolipeptins by genome mining of a Burkholderiales bacteria collection.</title>
        <authorList>
            <person name="Paulo B.S."/>
            <person name="Recchia M.J.J."/>
            <person name="Lee S."/>
            <person name="Fergusson C.H."/>
            <person name="Romanowski S.B."/>
            <person name="Hernandez A."/>
            <person name="Krull N."/>
            <person name="Liu D.Y."/>
            <person name="Cavanagh H."/>
            <person name="Bos A."/>
            <person name="Gray C.A."/>
            <person name="Murphy B.T."/>
            <person name="Linington R.G."/>
            <person name="Eustaquio A.S."/>
        </authorList>
    </citation>
    <scope>NUCLEOTIDE SEQUENCE [LARGE SCALE GENOMIC DNA]</scope>
    <source>
        <strain evidence="1 2">RL16-012-BIC-B</strain>
    </source>
</reference>
<evidence type="ECO:0000313" key="2">
    <source>
        <dbReference type="Proteomes" id="UP001629249"/>
    </source>
</evidence>
<dbReference type="Proteomes" id="UP001629249">
    <property type="component" value="Unassembled WGS sequence"/>
</dbReference>
<comment type="caution">
    <text evidence="1">The sequence shown here is derived from an EMBL/GenBank/DDBJ whole genome shotgun (WGS) entry which is preliminary data.</text>
</comment>
<dbReference type="RefSeq" id="WP_408326095.1">
    <property type="nucleotide sequence ID" value="NZ_JAQQFH010000002.1"/>
</dbReference>